<reference evidence="1 2" key="1">
    <citation type="submission" date="2020-08" db="EMBL/GenBank/DDBJ databases">
        <title>Genomic Encyclopedia of Type Strains, Phase IV (KMG-IV): sequencing the most valuable type-strain genomes for metagenomic binning, comparative biology and taxonomic classification.</title>
        <authorList>
            <person name="Goeker M."/>
        </authorList>
    </citation>
    <scope>NUCLEOTIDE SEQUENCE [LARGE SCALE GENOMIC DNA]</scope>
    <source>
        <strain evidence="1 2">DSM 28570</strain>
    </source>
</reference>
<protein>
    <recommendedName>
        <fullName evidence="3">DUF1844 domain-containing protein</fullName>
    </recommendedName>
</protein>
<comment type="caution">
    <text evidence="1">The sequence shown here is derived from an EMBL/GenBank/DDBJ whole genome shotgun (WGS) entry which is preliminary data.</text>
</comment>
<dbReference type="EMBL" id="JACHEO010000015">
    <property type="protein sequence ID" value="MBB5348771.1"/>
    <property type="molecule type" value="Genomic_DNA"/>
</dbReference>
<dbReference type="Proteomes" id="UP000539642">
    <property type="component" value="Unassembled WGS sequence"/>
</dbReference>
<dbReference type="Pfam" id="PF08899">
    <property type="entry name" value="DUF1844"/>
    <property type="match status" value="1"/>
</dbReference>
<keyword evidence="2" id="KW-1185">Reference proteome</keyword>
<evidence type="ECO:0000313" key="1">
    <source>
        <dbReference type="EMBL" id="MBB5348771.1"/>
    </source>
</evidence>
<evidence type="ECO:0008006" key="3">
    <source>
        <dbReference type="Google" id="ProtNLM"/>
    </source>
</evidence>
<name>A0A840V6X2_9BACT</name>
<proteinExistence type="predicted"/>
<evidence type="ECO:0000313" key="2">
    <source>
        <dbReference type="Proteomes" id="UP000539642"/>
    </source>
</evidence>
<accession>A0A840V6X2</accession>
<dbReference type="AlphaFoldDB" id="A0A840V6X2"/>
<organism evidence="1 2">
    <name type="scientific">Desulfoprunum benzoelyticum</name>
    <dbReference type="NCBI Taxonomy" id="1506996"/>
    <lineage>
        <taxon>Bacteria</taxon>
        <taxon>Pseudomonadati</taxon>
        <taxon>Thermodesulfobacteriota</taxon>
        <taxon>Desulfobulbia</taxon>
        <taxon>Desulfobulbales</taxon>
        <taxon>Desulfobulbaceae</taxon>
        <taxon>Desulfoprunum</taxon>
    </lineage>
</organism>
<gene>
    <name evidence="1" type="ORF">HNQ81_002511</name>
</gene>
<sequence>MPEVTFPAFIMSLNTSVLYHLGEIGDPATGRREPDFDLARHAIDTLVLLEQKTRGNLDKDEEELLKNIIYDVKLRFVTAVKR</sequence>
<dbReference type="RefSeq" id="WP_240191676.1">
    <property type="nucleotide sequence ID" value="NZ_JACHEO010000015.1"/>
</dbReference>
<dbReference type="InterPro" id="IPR014995">
    <property type="entry name" value="DUF1844"/>
</dbReference>